<accession>A0A2J6SJS6</accession>
<dbReference type="Proteomes" id="UP000235371">
    <property type="component" value="Unassembled WGS sequence"/>
</dbReference>
<protein>
    <recommendedName>
        <fullName evidence="1">Aerobactin siderophore biosynthesis IucA/IucC-like C-terminal domain-containing protein</fullName>
    </recommendedName>
</protein>
<evidence type="ECO:0000259" key="1">
    <source>
        <dbReference type="Pfam" id="PF06276"/>
    </source>
</evidence>
<dbReference type="GO" id="GO:0019290">
    <property type="term" value="P:siderophore biosynthetic process"/>
    <property type="evidence" value="ECO:0007669"/>
    <property type="project" value="InterPro"/>
</dbReference>
<dbReference type="InParanoid" id="A0A2J6SJS6"/>
<dbReference type="PANTHER" id="PTHR34384">
    <property type="entry name" value="L-2,3-DIAMINOPROPANOATE--CITRATE LIGASE"/>
    <property type="match status" value="1"/>
</dbReference>
<feature type="domain" description="Aerobactin siderophore biosynthesis IucA/IucC-like C-terminal" evidence="1">
    <location>
        <begin position="73"/>
        <end position="228"/>
    </location>
</feature>
<keyword evidence="3" id="KW-1185">Reference proteome</keyword>
<evidence type="ECO:0000313" key="3">
    <source>
        <dbReference type="Proteomes" id="UP000235371"/>
    </source>
</evidence>
<sequence length="257" mass="28983">VFREAAAVAGSQDDFEESKHFGGVLREHLEIRARERGEALIVAAAPAQKIMSGEWICCAVGIFGPDTVEKKKLWVKNYTSYLLSLVLPPLVKHGICLEAHGQNIVARFCVKTKELKSFGVYDFGGIRLHVPTLQLKGHDMSFLRPHHYLACNNLQEAWSKIRHLLFQSHLGQLLVALDLETKGGWAIVKESIVEVLNPEESEGGKTLLEVLLAKEMAVKCFFLRMKMEGMVREVDSLPEFRPLVLTWIANILRIIRE</sequence>
<name>A0A2J6SJS6_9HELO</name>
<dbReference type="STRING" id="1095630.A0A2J6SJS6"/>
<evidence type="ECO:0000313" key="2">
    <source>
        <dbReference type="EMBL" id="PMD51028.1"/>
    </source>
</evidence>
<dbReference type="Gene3D" id="1.10.510.40">
    <property type="match status" value="1"/>
</dbReference>
<gene>
    <name evidence="2" type="ORF">K444DRAFT_545062</name>
</gene>
<dbReference type="GO" id="GO:0003824">
    <property type="term" value="F:catalytic activity"/>
    <property type="evidence" value="ECO:0007669"/>
    <property type="project" value="UniProtKB-ARBA"/>
</dbReference>
<proteinExistence type="predicted"/>
<reference evidence="2 3" key="1">
    <citation type="submission" date="2016-04" db="EMBL/GenBank/DDBJ databases">
        <title>A degradative enzymes factory behind the ericoid mycorrhizal symbiosis.</title>
        <authorList>
            <consortium name="DOE Joint Genome Institute"/>
            <person name="Martino E."/>
            <person name="Morin E."/>
            <person name="Grelet G."/>
            <person name="Kuo A."/>
            <person name="Kohler A."/>
            <person name="Daghino S."/>
            <person name="Barry K."/>
            <person name="Choi C."/>
            <person name="Cichocki N."/>
            <person name="Clum A."/>
            <person name="Copeland A."/>
            <person name="Hainaut M."/>
            <person name="Haridas S."/>
            <person name="Labutti K."/>
            <person name="Lindquist E."/>
            <person name="Lipzen A."/>
            <person name="Khouja H.-R."/>
            <person name="Murat C."/>
            <person name="Ohm R."/>
            <person name="Olson A."/>
            <person name="Spatafora J."/>
            <person name="Veneault-Fourrey C."/>
            <person name="Henrissat B."/>
            <person name="Grigoriev I."/>
            <person name="Martin F."/>
            <person name="Perotto S."/>
        </authorList>
    </citation>
    <scope>NUCLEOTIDE SEQUENCE [LARGE SCALE GENOMIC DNA]</scope>
    <source>
        <strain evidence="2 3">E</strain>
    </source>
</reference>
<dbReference type="OrthoDB" id="2117718at2759"/>
<dbReference type="PANTHER" id="PTHR34384:SF5">
    <property type="entry name" value="L-2,3-DIAMINOPROPANOATE--CITRATE LIGASE"/>
    <property type="match status" value="1"/>
</dbReference>
<feature type="non-terminal residue" evidence="2">
    <location>
        <position position="1"/>
    </location>
</feature>
<dbReference type="InterPro" id="IPR037455">
    <property type="entry name" value="LucA/IucC-like"/>
</dbReference>
<dbReference type="RefSeq" id="XP_024727932.1">
    <property type="nucleotide sequence ID" value="XM_024876106.1"/>
</dbReference>
<organism evidence="2 3">
    <name type="scientific">Hyaloscypha bicolor E</name>
    <dbReference type="NCBI Taxonomy" id="1095630"/>
    <lineage>
        <taxon>Eukaryota</taxon>
        <taxon>Fungi</taxon>
        <taxon>Dikarya</taxon>
        <taxon>Ascomycota</taxon>
        <taxon>Pezizomycotina</taxon>
        <taxon>Leotiomycetes</taxon>
        <taxon>Helotiales</taxon>
        <taxon>Hyaloscyphaceae</taxon>
        <taxon>Hyaloscypha</taxon>
        <taxon>Hyaloscypha bicolor</taxon>
    </lineage>
</organism>
<dbReference type="Pfam" id="PF06276">
    <property type="entry name" value="FhuF"/>
    <property type="match status" value="1"/>
</dbReference>
<dbReference type="InterPro" id="IPR022770">
    <property type="entry name" value="IucA/IucC-like_C"/>
</dbReference>
<dbReference type="GeneID" id="36584185"/>
<dbReference type="AlphaFoldDB" id="A0A2J6SJS6"/>
<dbReference type="EMBL" id="KZ613912">
    <property type="protein sequence ID" value="PMD51028.1"/>
    <property type="molecule type" value="Genomic_DNA"/>
</dbReference>